<feature type="region of interest" description="Disordered" evidence="1">
    <location>
        <begin position="106"/>
        <end position="140"/>
    </location>
</feature>
<protein>
    <recommendedName>
        <fullName evidence="4">Phage protein</fullName>
    </recommendedName>
</protein>
<evidence type="ECO:0000313" key="3">
    <source>
        <dbReference type="Proteomes" id="UP000609346"/>
    </source>
</evidence>
<dbReference type="Proteomes" id="UP000609346">
    <property type="component" value="Unassembled WGS sequence"/>
</dbReference>
<evidence type="ECO:0008006" key="4">
    <source>
        <dbReference type="Google" id="ProtNLM"/>
    </source>
</evidence>
<name>A0ABR8MRA1_9BACL</name>
<sequence length="205" mass="23485">MYKLMTIDDKSVQVSFSVYYDTEVGEFLFLKVMCDIYMPGNEVVPIAIEKVLMKKIEEGFKKRPELYDLLTKQQVKGKTYYVIPAHMRYQLDWLEGNKKKASFEKMDPSKQEELDKAEVESAKQQSAPSPAPESTPTPQERIITDIRRKFLVSKGFQLNAATNNWVGGGIRFPDALIDKPATDVEFEQNMNRLIAADSRGGYKKK</sequence>
<evidence type="ECO:0000256" key="1">
    <source>
        <dbReference type="SAM" id="MobiDB-lite"/>
    </source>
</evidence>
<dbReference type="RefSeq" id="WP_191202703.1">
    <property type="nucleotide sequence ID" value="NZ_JACXZA010000001.1"/>
</dbReference>
<evidence type="ECO:0000313" key="2">
    <source>
        <dbReference type="EMBL" id="MBD3918519.1"/>
    </source>
</evidence>
<dbReference type="EMBL" id="JACXZA010000001">
    <property type="protein sequence ID" value="MBD3918519.1"/>
    <property type="molecule type" value="Genomic_DNA"/>
</dbReference>
<gene>
    <name evidence="2" type="ORF">H8B09_07110</name>
</gene>
<proteinExistence type="predicted"/>
<organism evidence="2 3">
    <name type="scientific">Paenibacillus terricola</name>
    <dbReference type="NCBI Taxonomy" id="2763503"/>
    <lineage>
        <taxon>Bacteria</taxon>
        <taxon>Bacillati</taxon>
        <taxon>Bacillota</taxon>
        <taxon>Bacilli</taxon>
        <taxon>Bacillales</taxon>
        <taxon>Paenibacillaceae</taxon>
        <taxon>Paenibacillus</taxon>
    </lineage>
</organism>
<comment type="caution">
    <text evidence="2">The sequence shown here is derived from an EMBL/GenBank/DDBJ whole genome shotgun (WGS) entry which is preliminary data.</text>
</comment>
<accession>A0ABR8MRA1</accession>
<reference evidence="2 3" key="1">
    <citation type="submission" date="2020-09" db="EMBL/GenBank/DDBJ databases">
        <title>Paenibacillus sp. strain PR3 16S rRNA gene Genome sequencing and assembly.</title>
        <authorList>
            <person name="Kim J."/>
        </authorList>
    </citation>
    <scope>NUCLEOTIDE SEQUENCE [LARGE SCALE GENOMIC DNA]</scope>
    <source>
        <strain evidence="2 3">PR3</strain>
    </source>
</reference>
<feature type="compositionally biased region" description="Basic and acidic residues" evidence="1">
    <location>
        <begin position="106"/>
        <end position="121"/>
    </location>
</feature>
<keyword evidence="3" id="KW-1185">Reference proteome</keyword>